<dbReference type="Pfam" id="PF22838">
    <property type="entry name" value="COMMD8_HN"/>
    <property type="match status" value="1"/>
</dbReference>
<keyword evidence="2" id="KW-1185">Reference proteome</keyword>
<gene>
    <name evidence="1" type="ORF">OFUS_LOCUS22540</name>
</gene>
<evidence type="ECO:0000313" key="2">
    <source>
        <dbReference type="Proteomes" id="UP000749559"/>
    </source>
</evidence>
<dbReference type="Pfam" id="PF07258">
    <property type="entry name" value="COMM_domain"/>
    <property type="match status" value="1"/>
</dbReference>
<feature type="non-terminal residue" evidence="1">
    <location>
        <position position="185"/>
    </location>
</feature>
<dbReference type="InterPro" id="IPR017920">
    <property type="entry name" value="COMM"/>
</dbReference>
<dbReference type="PROSITE" id="PS51269">
    <property type="entry name" value="COMM"/>
    <property type="match status" value="1"/>
</dbReference>
<sequence length="185" mass="21009">QIMEGGSDLKLLLKCPEEDVSKFIHGLIDGVCGKMALSYADYSSIWGMDDWWRVKDGYSNLIKHAMKYDLRTKDELSKACEEVPSSIMQQITDSLWVRREDIRRSLVEATCAVSQTYLTDFDWQLKLAMSSDKIASVKQPLVSVDLTLQEKGKTKNIAVELNKEDLQNMIASLEKANKTILQLKT</sequence>
<dbReference type="PANTHER" id="PTHR16231">
    <property type="entry name" value="COMM DOMAIN-CONTAINING PROTEIN 4-8 FAMILY MEMBER"/>
    <property type="match status" value="1"/>
</dbReference>
<dbReference type="PANTHER" id="PTHR16231:SF0">
    <property type="entry name" value="COMM DOMAIN-CONTAINING PROTEIN 8"/>
    <property type="match status" value="1"/>
</dbReference>
<organism evidence="1 2">
    <name type="scientific">Owenia fusiformis</name>
    <name type="common">Polychaete worm</name>
    <dbReference type="NCBI Taxonomy" id="6347"/>
    <lineage>
        <taxon>Eukaryota</taxon>
        <taxon>Metazoa</taxon>
        <taxon>Spiralia</taxon>
        <taxon>Lophotrochozoa</taxon>
        <taxon>Annelida</taxon>
        <taxon>Polychaeta</taxon>
        <taxon>Sedentaria</taxon>
        <taxon>Canalipalpata</taxon>
        <taxon>Sabellida</taxon>
        <taxon>Oweniida</taxon>
        <taxon>Oweniidae</taxon>
        <taxon>Owenia</taxon>
    </lineage>
</organism>
<accession>A0A8J1TDF3</accession>
<dbReference type="AlphaFoldDB" id="A0A8J1TDF3"/>
<protein>
    <submittedName>
        <fullName evidence="1">Uncharacterized protein</fullName>
    </submittedName>
</protein>
<dbReference type="InterPro" id="IPR055184">
    <property type="entry name" value="COMMD8_HN"/>
</dbReference>
<dbReference type="InterPro" id="IPR047155">
    <property type="entry name" value="COMMD4/6/7/8"/>
</dbReference>
<dbReference type="OrthoDB" id="17646at2759"/>
<name>A0A8J1TDF3_OWEFU</name>
<proteinExistence type="predicted"/>
<dbReference type="EMBL" id="CAIIXF020000011">
    <property type="protein sequence ID" value="CAH1798389.1"/>
    <property type="molecule type" value="Genomic_DNA"/>
</dbReference>
<dbReference type="Proteomes" id="UP000749559">
    <property type="component" value="Unassembled WGS sequence"/>
</dbReference>
<evidence type="ECO:0000313" key="1">
    <source>
        <dbReference type="EMBL" id="CAH1798389.1"/>
    </source>
</evidence>
<reference evidence="1" key="1">
    <citation type="submission" date="2022-03" db="EMBL/GenBank/DDBJ databases">
        <authorList>
            <person name="Martin C."/>
        </authorList>
    </citation>
    <scope>NUCLEOTIDE SEQUENCE</scope>
</reference>
<comment type="caution">
    <text evidence="1">The sequence shown here is derived from an EMBL/GenBank/DDBJ whole genome shotgun (WGS) entry which is preliminary data.</text>
</comment>